<feature type="domain" description="Peptidoglycan binding-like" evidence="2">
    <location>
        <begin position="234"/>
        <end position="289"/>
    </location>
</feature>
<dbReference type="EMBL" id="QMEB01000044">
    <property type="protein sequence ID" value="NMG19426.1"/>
    <property type="molecule type" value="Genomic_DNA"/>
</dbReference>
<sequence>MERIGYLQLASANEASTRNEHTQVPFNLNLFAELNWRKVSSSAAIHLLSVALTLALLSIAERALALQKVGSSGPQISNIQRCLSNLGYYNGPVTGKFASLTQNAVIRFQQANRLPTDGVVGARTQQLLQSQCQSRRPGGSVSSGLQPGSSGQAVTRLQQDLGRLGYFNGPITGNFGSETQQAVIKFQQARGIRPDGVVGARTEEAIRIVLSRNNPTVGVGGDSLPNALNLGDSSPQVRELQQDLQQLGYFRVNPTDYFGPTTQEAVARFQQDNRIVPSGIADSQTLGAITIALREQSYGQNSEQSSVVQNSGQSYGQSYGQSSVVQSSVVQSYGCSTATGDICQGERSQRVTVVQQRLQNLGFFRGDTFGFYGPATRDAVIQFQRYSGLETTGSVNFQTWQALGLTNNGNNSTELNTTKENRYVVIIPISRNETLNEVRQYIPEAFRAESRLGPYVNAGQFRERSQAEDLSKWLRSRGLDARVEYF</sequence>
<feature type="domain" description="Peptidoglycan binding-like" evidence="2">
    <location>
        <begin position="150"/>
        <end position="205"/>
    </location>
</feature>
<dbReference type="InterPro" id="IPR036366">
    <property type="entry name" value="PGBDSf"/>
</dbReference>
<dbReference type="SUPFAM" id="SSF47090">
    <property type="entry name" value="PGBD-like"/>
    <property type="match status" value="4"/>
</dbReference>
<evidence type="ECO:0000256" key="1">
    <source>
        <dbReference type="SAM" id="MobiDB-lite"/>
    </source>
</evidence>
<dbReference type="InterPro" id="IPR002477">
    <property type="entry name" value="Peptidoglycan-bd-like"/>
</dbReference>
<dbReference type="Gene3D" id="1.10.101.10">
    <property type="entry name" value="PGBD-like superfamily/PGBD"/>
    <property type="match status" value="4"/>
</dbReference>
<accession>A0ABX1P6U7</accession>
<evidence type="ECO:0000313" key="4">
    <source>
        <dbReference type="Proteomes" id="UP000718564"/>
    </source>
</evidence>
<dbReference type="Proteomes" id="UP000718564">
    <property type="component" value="Unassembled WGS sequence"/>
</dbReference>
<proteinExistence type="predicted"/>
<protein>
    <submittedName>
        <fullName evidence="3">Peptidoglycan-binding protein</fullName>
    </submittedName>
</protein>
<evidence type="ECO:0000259" key="2">
    <source>
        <dbReference type="Pfam" id="PF01471"/>
    </source>
</evidence>
<gene>
    <name evidence="3" type="ORF">DP116_08125</name>
</gene>
<dbReference type="RefSeq" id="WP_169154702.1">
    <property type="nucleotide sequence ID" value="NZ_CAWPJE010000435.1"/>
</dbReference>
<keyword evidence="4" id="KW-1185">Reference proteome</keyword>
<feature type="domain" description="Peptidoglycan binding-like" evidence="2">
    <location>
        <begin position="348"/>
        <end position="403"/>
    </location>
</feature>
<name>A0ABX1P6U7_9CYAN</name>
<feature type="compositionally biased region" description="Polar residues" evidence="1">
    <location>
        <begin position="140"/>
        <end position="154"/>
    </location>
</feature>
<feature type="region of interest" description="Disordered" evidence="1">
    <location>
        <begin position="131"/>
        <end position="154"/>
    </location>
</feature>
<feature type="domain" description="Peptidoglycan binding-like" evidence="2">
    <location>
        <begin position="72"/>
        <end position="128"/>
    </location>
</feature>
<organism evidence="3 4">
    <name type="scientific">Brasilonema bromeliae SPC951</name>
    <dbReference type="NCBI Taxonomy" id="385972"/>
    <lineage>
        <taxon>Bacteria</taxon>
        <taxon>Bacillati</taxon>
        <taxon>Cyanobacteriota</taxon>
        <taxon>Cyanophyceae</taxon>
        <taxon>Nostocales</taxon>
        <taxon>Scytonemataceae</taxon>
        <taxon>Brasilonema</taxon>
        <taxon>Bromeliae group (in: Brasilonema)</taxon>
    </lineage>
</organism>
<comment type="caution">
    <text evidence="3">The sequence shown here is derived from an EMBL/GenBank/DDBJ whole genome shotgun (WGS) entry which is preliminary data.</text>
</comment>
<dbReference type="InterPro" id="IPR036365">
    <property type="entry name" value="PGBD-like_sf"/>
</dbReference>
<dbReference type="Pfam" id="PF01471">
    <property type="entry name" value="PG_binding_1"/>
    <property type="match status" value="4"/>
</dbReference>
<reference evidence="3 4" key="1">
    <citation type="submission" date="2018-06" db="EMBL/GenBank/DDBJ databases">
        <title>Comparative genomics of Brasilonema spp. strains.</title>
        <authorList>
            <person name="Alvarenga D.O."/>
            <person name="Fiore M.F."/>
            <person name="Varani A.M."/>
        </authorList>
    </citation>
    <scope>NUCLEOTIDE SEQUENCE [LARGE SCALE GENOMIC DNA]</scope>
    <source>
        <strain evidence="3 4">SPC951</strain>
    </source>
</reference>
<evidence type="ECO:0000313" key="3">
    <source>
        <dbReference type="EMBL" id="NMG19426.1"/>
    </source>
</evidence>